<protein>
    <submittedName>
        <fullName evidence="2">Uncharacterized protein</fullName>
    </submittedName>
</protein>
<dbReference type="EMBL" id="CP000576">
    <property type="protein sequence ID" value="ABO18229.1"/>
    <property type="molecule type" value="Genomic_DNA"/>
</dbReference>
<keyword evidence="1" id="KW-0812">Transmembrane</keyword>
<keyword evidence="3" id="KW-1185">Reference proteome</keyword>
<accession>A3PEQ4</accession>
<keyword evidence="1" id="KW-1133">Transmembrane helix</keyword>
<dbReference type="STRING" id="167546.P9301_16061"/>
<dbReference type="HOGENOM" id="CLU_1738906_0_0_3"/>
<proteinExistence type="predicted"/>
<dbReference type="OrthoDB" id="539769at2"/>
<dbReference type="AlphaFoldDB" id="A3PEQ4"/>
<gene>
    <name evidence="2" type="ordered locus">P9301_16061</name>
</gene>
<organism evidence="2 3">
    <name type="scientific">Prochlorococcus marinus (strain MIT 9301)</name>
    <dbReference type="NCBI Taxonomy" id="167546"/>
    <lineage>
        <taxon>Bacteria</taxon>
        <taxon>Bacillati</taxon>
        <taxon>Cyanobacteriota</taxon>
        <taxon>Cyanophyceae</taxon>
        <taxon>Synechococcales</taxon>
        <taxon>Prochlorococcaceae</taxon>
        <taxon>Prochlorococcus</taxon>
    </lineage>
</organism>
<name>A3PEQ4_PROM0</name>
<evidence type="ECO:0000313" key="2">
    <source>
        <dbReference type="EMBL" id="ABO18229.1"/>
    </source>
</evidence>
<dbReference type="RefSeq" id="WP_011863529.1">
    <property type="nucleotide sequence ID" value="NC_009091.1"/>
</dbReference>
<dbReference type="KEGG" id="pmg:P9301_16061"/>
<keyword evidence="1" id="KW-0472">Membrane</keyword>
<evidence type="ECO:0000313" key="3">
    <source>
        <dbReference type="Proteomes" id="UP000001430"/>
    </source>
</evidence>
<dbReference type="Proteomes" id="UP000001430">
    <property type="component" value="Chromosome"/>
</dbReference>
<evidence type="ECO:0000256" key="1">
    <source>
        <dbReference type="SAM" id="Phobius"/>
    </source>
</evidence>
<reference evidence="2 3" key="1">
    <citation type="journal article" date="2007" name="PLoS Genet.">
        <title>Patterns and implications of gene gain and loss in the evolution of Prochlorococcus.</title>
        <authorList>
            <person name="Kettler G.C."/>
            <person name="Martiny A.C."/>
            <person name="Huang K."/>
            <person name="Zucker J."/>
            <person name="Coleman M.L."/>
            <person name="Rodrigue S."/>
            <person name="Chen F."/>
            <person name="Lapidus A."/>
            <person name="Ferriera S."/>
            <person name="Johnson J."/>
            <person name="Steglich C."/>
            <person name="Church G.M."/>
            <person name="Richardson P."/>
            <person name="Chisholm S.W."/>
        </authorList>
    </citation>
    <scope>NUCLEOTIDE SEQUENCE [LARGE SCALE GENOMIC DNA]</scope>
    <source>
        <strain evidence="2 3">MIT 9301</strain>
    </source>
</reference>
<sequence>MPPSQNSKKYGIWAWVGALYSPIIFWVFFINLPKVEWKYVFESNKTRVARHHRKAKDIGLPGIPYWRNTGTGAILYVNEDDIAYAMCGPDFSCSEKLNTKKGIHYLPVAGGAKRIKSNVIFALNSYWCDSYEINNSGKCRSGGWVNGSER</sequence>
<feature type="transmembrane region" description="Helical" evidence="1">
    <location>
        <begin position="12"/>
        <end position="32"/>
    </location>
</feature>